<sequence length="99" mass="11220">MKAAEQGEQRLFYPVLGTDPGESIMMNPMNTQPRQPSDQDSPTMEASEEGQVRESGFMGWIHRHFGSEHPHRQGANFFVSDVTDGGVGTHHHHRQDKRH</sequence>
<proteinExistence type="predicted"/>
<dbReference type="EMBL" id="JACHKY010000002">
    <property type="protein sequence ID" value="MBB4797923.1"/>
    <property type="molecule type" value="Genomic_DNA"/>
</dbReference>
<protein>
    <submittedName>
        <fullName evidence="2">Uncharacterized protein</fullName>
    </submittedName>
</protein>
<evidence type="ECO:0000256" key="1">
    <source>
        <dbReference type="SAM" id="MobiDB-lite"/>
    </source>
</evidence>
<feature type="compositionally biased region" description="Polar residues" evidence="1">
    <location>
        <begin position="28"/>
        <end position="44"/>
    </location>
</feature>
<keyword evidence="3" id="KW-1185">Reference proteome</keyword>
<feature type="compositionally biased region" description="Basic residues" evidence="1">
    <location>
        <begin position="89"/>
        <end position="99"/>
    </location>
</feature>
<gene>
    <name evidence="2" type="ORF">HNP32_001647</name>
</gene>
<reference evidence="2 3" key="1">
    <citation type="submission" date="2020-08" db="EMBL/GenBank/DDBJ databases">
        <title>Functional genomics of gut bacteria from endangered species of beetles.</title>
        <authorList>
            <person name="Carlos-Shanley C."/>
        </authorList>
    </citation>
    <scope>NUCLEOTIDE SEQUENCE [LARGE SCALE GENOMIC DNA]</scope>
    <source>
        <strain evidence="2 3">S00123</strain>
    </source>
</reference>
<dbReference type="AlphaFoldDB" id="A0A7W7IPJ4"/>
<name>A0A7W7IPJ4_9CAUL</name>
<feature type="region of interest" description="Disordered" evidence="1">
    <location>
        <begin position="1"/>
        <end position="53"/>
    </location>
</feature>
<dbReference type="RefSeq" id="WP_184268862.1">
    <property type="nucleotide sequence ID" value="NZ_JACHKY010000002.1"/>
</dbReference>
<accession>A0A7W7IPJ4</accession>
<evidence type="ECO:0000313" key="2">
    <source>
        <dbReference type="EMBL" id="MBB4797923.1"/>
    </source>
</evidence>
<evidence type="ECO:0000313" key="3">
    <source>
        <dbReference type="Proteomes" id="UP000539957"/>
    </source>
</evidence>
<feature type="region of interest" description="Disordered" evidence="1">
    <location>
        <begin position="66"/>
        <end position="99"/>
    </location>
</feature>
<organism evidence="2 3">
    <name type="scientific">Brevundimonas bullata</name>
    <dbReference type="NCBI Taxonomy" id="13160"/>
    <lineage>
        <taxon>Bacteria</taxon>
        <taxon>Pseudomonadati</taxon>
        <taxon>Pseudomonadota</taxon>
        <taxon>Alphaproteobacteria</taxon>
        <taxon>Caulobacterales</taxon>
        <taxon>Caulobacteraceae</taxon>
        <taxon>Brevundimonas</taxon>
    </lineage>
</organism>
<dbReference type="Proteomes" id="UP000539957">
    <property type="component" value="Unassembled WGS sequence"/>
</dbReference>
<comment type="caution">
    <text evidence="2">The sequence shown here is derived from an EMBL/GenBank/DDBJ whole genome shotgun (WGS) entry which is preliminary data.</text>
</comment>